<gene>
    <name evidence="1" type="ORF">CIRG_03744</name>
</gene>
<sequence>MVRLSTALERYGLIAVYSVLQSWNDPGSTSENMVRGRKNIVESPPFGISRLFLAALPRTQIDRTEDAVKPAGNPSPCLGSNGRWVTDIRESKNRTLPTIP</sequence>
<accession>A0A0J6YB85</accession>
<organism evidence="1 2">
    <name type="scientific">Coccidioides immitis RMSCC 2394</name>
    <dbReference type="NCBI Taxonomy" id="404692"/>
    <lineage>
        <taxon>Eukaryota</taxon>
        <taxon>Fungi</taxon>
        <taxon>Dikarya</taxon>
        <taxon>Ascomycota</taxon>
        <taxon>Pezizomycotina</taxon>
        <taxon>Eurotiomycetes</taxon>
        <taxon>Eurotiomycetidae</taxon>
        <taxon>Onygenales</taxon>
        <taxon>Onygenaceae</taxon>
        <taxon>Coccidioides</taxon>
    </lineage>
</organism>
<evidence type="ECO:0000313" key="1">
    <source>
        <dbReference type="EMBL" id="KMP04053.1"/>
    </source>
</evidence>
<dbReference type="AlphaFoldDB" id="A0A0J6YB85"/>
<dbReference type="Proteomes" id="UP000054565">
    <property type="component" value="Unassembled WGS sequence"/>
</dbReference>
<reference evidence="2" key="1">
    <citation type="journal article" date="2010" name="Genome Res.">
        <title>Population genomic sequencing of Coccidioides fungi reveals recent hybridization and transposon control.</title>
        <authorList>
            <person name="Neafsey D.E."/>
            <person name="Barker B.M."/>
            <person name="Sharpton T.J."/>
            <person name="Stajich J.E."/>
            <person name="Park D.J."/>
            <person name="Whiston E."/>
            <person name="Hung C.-Y."/>
            <person name="McMahan C."/>
            <person name="White J."/>
            <person name="Sykes S."/>
            <person name="Heiman D."/>
            <person name="Young S."/>
            <person name="Zeng Q."/>
            <person name="Abouelleil A."/>
            <person name="Aftuck L."/>
            <person name="Bessette D."/>
            <person name="Brown A."/>
            <person name="FitzGerald M."/>
            <person name="Lui A."/>
            <person name="Macdonald J.P."/>
            <person name="Priest M."/>
            <person name="Orbach M.J."/>
            <person name="Galgiani J.N."/>
            <person name="Kirkland T.N."/>
            <person name="Cole G.T."/>
            <person name="Birren B.W."/>
            <person name="Henn M.R."/>
            <person name="Taylor J.W."/>
            <person name="Rounsley S.D."/>
        </authorList>
    </citation>
    <scope>NUCLEOTIDE SEQUENCE [LARGE SCALE GENOMIC DNA]</scope>
    <source>
        <strain evidence="2">RMSCC 2394</strain>
    </source>
</reference>
<proteinExistence type="predicted"/>
<evidence type="ECO:0000313" key="2">
    <source>
        <dbReference type="Proteomes" id="UP000054565"/>
    </source>
</evidence>
<dbReference type="EMBL" id="DS028094">
    <property type="protein sequence ID" value="KMP04053.1"/>
    <property type="molecule type" value="Genomic_DNA"/>
</dbReference>
<name>A0A0J6YB85_COCIT</name>
<protein>
    <submittedName>
        <fullName evidence="1">Uncharacterized protein</fullName>
    </submittedName>
</protein>